<evidence type="ECO:0000256" key="6">
    <source>
        <dbReference type="SAM" id="Phobius"/>
    </source>
</evidence>
<keyword evidence="5" id="KW-0175">Coiled coil</keyword>
<dbReference type="Pfam" id="PF06839">
    <property type="entry name" value="Zn_ribbon_GRF"/>
    <property type="match status" value="1"/>
</dbReference>
<dbReference type="Proteomes" id="UP001652660">
    <property type="component" value="Chromosome 6c"/>
</dbReference>
<accession>A0ABM4UR85</accession>
<dbReference type="GeneID" id="140008807"/>
<sequence>MRGKSFLVESWRKSKDKKEDQGEMVRDTCNCGKQALMMTSWTDLNPGRRFCRCPNYRESEGCRYWVWVDPEMCQRSKDIIPGLIRTKNKLEAKIETLQENSKLQEAKLRRLKMYLFVHWVVAVVWILLFNSGP</sequence>
<feature type="transmembrane region" description="Helical" evidence="6">
    <location>
        <begin position="111"/>
        <end position="129"/>
    </location>
</feature>
<evidence type="ECO:0000256" key="5">
    <source>
        <dbReference type="SAM" id="Coils"/>
    </source>
</evidence>
<feature type="domain" description="GRF-type" evidence="7">
    <location>
        <begin position="29"/>
        <end position="71"/>
    </location>
</feature>
<evidence type="ECO:0000256" key="4">
    <source>
        <dbReference type="PROSITE-ProRule" id="PRU01343"/>
    </source>
</evidence>
<reference evidence="9" key="1">
    <citation type="submission" date="2025-08" db="UniProtKB">
        <authorList>
            <consortium name="RefSeq"/>
        </authorList>
    </citation>
    <scope>IDENTIFICATION</scope>
    <source>
        <tissue evidence="9">Leaves</tissue>
    </source>
</reference>
<evidence type="ECO:0000256" key="2">
    <source>
        <dbReference type="ARBA" id="ARBA00022771"/>
    </source>
</evidence>
<protein>
    <recommendedName>
        <fullName evidence="7">GRF-type domain-containing protein</fullName>
    </recommendedName>
</protein>
<dbReference type="RefSeq" id="XP_071909793.1">
    <property type="nucleotide sequence ID" value="XM_072053692.1"/>
</dbReference>
<dbReference type="PROSITE" id="PS51999">
    <property type="entry name" value="ZF_GRF"/>
    <property type="match status" value="1"/>
</dbReference>
<keyword evidence="6" id="KW-1133">Transmembrane helix</keyword>
<keyword evidence="6" id="KW-0472">Membrane</keyword>
<evidence type="ECO:0000313" key="8">
    <source>
        <dbReference type="Proteomes" id="UP001652660"/>
    </source>
</evidence>
<name>A0ABM4UR85_COFAR</name>
<evidence type="ECO:0000256" key="3">
    <source>
        <dbReference type="ARBA" id="ARBA00022833"/>
    </source>
</evidence>
<evidence type="ECO:0000259" key="7">
    <source>
        <dbReference type="PROSITE" id="PS51999"/>
    </source>
</evidence>
<keyword evidence="3" id="KW-0862">Zinc</keyword>
<dbReference type="PANTHER" id="PTHR33248">
    <property type="entry name" value="ZINC ION-BINDING PROTEIN"/>
    <property type="match status" value="1"/>
</dbReference>
<keyword evidence="6" id="KW-0812">Transmembrane</keyword>
<evidence type="ECO:0000256" key="1">
    <source>
        <dbReference type="ARBA" id="ARBA00022723"/>
    </source>
</evidence>
<keyword evidence="2 4" id="KW-0863">Zinc-finger</keyword>
<evidence type="ECO:0000313" key="9">
    <source>
        <dbReference type="RefSeq" id="XP_071909793.1"/>
    </source>
</evidence>
<feature type="coiled-coil region" evidence="5">
    <location>
        <begin position="80"/>
        <end position="107"/>
    </location>
</feature>
<keyword evidence="8" id="KW-1185">Reference proteome</keyword>
<organism evidence="8 9">
    <name type="scientific">Coffea arabica</name>
    <name type="common">Arabian coffee</name>
    <dbReference type="NCBI Taxonomy" id="13443"/>
    <lineage>
        <taxon>Eukaryota</taxon>
        <taxon>Viridiplantae</taxon>
        <taxon>Streptophyta</taxon>
        <taxon>Embryophyta</taxon>
        <taxon>Tracheophyta</taxon>
        <taxon>Spermatophyta</taxon>
        <taxon>Magnoliopsida</taxon>
        <taxon>eudicotyledons</taxon>
        <taxon>Gunneridae</taxon>
        <taxon>Pentapetalae</taxon>
        <taxon>asterids</taxon>
        <taxon>lamiids</taxon>
        <taxon>Gentianales</taxon>
        <taxon>Rubiaceae</taxon>
        <taxon>Ixoroideae</taxon>
        <taxon>Gardenieae complex</taxon>
        <taxon>Bertiereae - Coffeeae clade</taxon>
        <taxon>Coffeeae</taxon>
        <taxon>Coffea</taxon>
    </lineage>
</organism>
<keyword evidence="1" id="KW-0479">Metal-binding</keyword>
<proteinExistence type="predicted"/>
<dbReference type="InterPro" id="IPR010666">
    <property type="entry name" value="Znf_GRF"/>
</dbReference>
<gene>
    <name evidence="9" type="primary">LOC140008807</name>
</gene>